<organism evidence="1 2">
    <name type="scientific">Arctium lappa</name>
    <name type="common">Greater burdock</name>
    <name type="synonym">Lappa major</name>
    <dbReference type="NCBI Taxonomy" id="4217"/>
    <lineage>
        <taxon>Eukaryota</taxon>
        <taxon>Viridiplantae</taxon>
        <taxon>Streptophyta</taxon>
        <taxon>Embryophyta</taxon>
        <taxon>Tracheophyta</taxon>
        <taxon>Spermatophyta</taxon>
        <taxon>Magnoliopsida</taxon>
        <taxon>eudicotyledons</taxon>
        <taxon>Gunneridae</taxon>
        <taxon>Pentapetalae</taxon>
        <taxon>asterids</taxon>
        <taxon>campanulids</taxon>
        <taxon>Asterales</taxon>
        <taxon>Asteraceae</taxon>
        <taxon>Carduoideae</taxon>
        <taxon>Cardueae</taxon>
        <taxon>Arctiinae</taxon>
        <taxon>Arctium</taxon>
    </lineage>
</organism>
<keyword evidence="2" id="KW-1185">Reference proteome</keyword>
<comment type="caution">
    <text evidence="1">The sequence shown here is derived from an EMBL/GenBank/DDBJ whole genome shotgun (WGS) entry which is preliminary data.</text>
</comment>
<proteinExistence type="predicted"/>
<reference evidence="1 2" key="2">
    <citation type="journal article" date="2022" name="Mol. Ecol. Resour.">
        <title>The genomes of chicory, endive, great burdock and yacon provide insights into Asteraceae paleo-polyploidization history and plant inulin production.</title>
        <authorList>
            <person name="Fan W."/>
            <person name="Wang S."/>
            <person name="Wang H."/>
            <person name="Wang A."/>
            <person name="Jiang F."/>
            <person name="Liu H."/>
            <person name="Zhao H."/>
            <person name="Xu D."/>
            <person name="Zhang Y."/>
        </authorList>
    </citation>
    <scope>NUCLEOTIDE SEQUENCE [LARGE SCALE GENOMIC DNA]</scope>
    <source>
        <strain evidence="2">cv. Niubang</strain>
    </source>
</reference>
<gene>
    <name evidence="1" type="ORF">L6452_38877</name>
</gene>
<evidence type="ECO:0000313" key="2">
    <source>
        <dbReference type="Proteomes" id="UP001055879"/>
    </source>
</evidence>
<sequence length="198" mass="22407">MPIWYLDSGCSRHMTGDKELLSSFKAKSGGVDTFGDNMQGHIKGYGELSRGNVSVSMVAYVDGLKHNLISISQLCDHGFDVKFQRKYCSLLHSESVKLNLVKGLPSLKFNKDHLCSACEMGKMKRSSHKTKSENNCPRPLHMLHVDLCGPISEQSLEGKKYILVLIDEFSRFTWIEFIRAKYEVPDILIDILIDNAFF</sequence>
<protein>
    <submittedName>
        <fullName evidence="1">Uncharacterized protein</fullName>
    </submittedName>
</protein>
<name>A0ACB8XR85_ARCLA</name>
<dbReference type="Proteomes" id="UP001055879">
    <property type="component" value="Linkage Group LG15"/>
</dbReference>
<evidence type="ECO:0000313" key="1">
    <source>
        <dbReference type="EMBL" id="KAI3672777.1"/>
    </source>
</evidence>
<dbReference type="EMBL" id="CM042061">
    <property type="protein sequence ID" value="KAI3672777.1"/>
    <property type="molecule type" value="Genomic_DNA"/>
</dbReference>
<accession>A0ACB8XR85</accession>
<reference evidence="2" key="1">
    <citation type="journal article" date="2022" name="Mol. Ecol. Resour.">
        <title>The genomes of chicory, endive, great burdock and yacon provide insights into Asteraceae palaeo-polyploidization history and plant inulin production.</title>
        <authorList>
            <person name="Fan W."/>
            <person name="Wang S."/>
            <person name="Wang H."/>
            <person name="Wang A."/>
            <person name="Jiang F."/>
            <person name="Liu H."/>
            <person name="Zhao H."/>
            <person name="Xu D."/>
            <person name="Zhang Y."/>
        </authorList>
    </citation>
    <scope>NUCLEOTIDE SEQUENCE [LARGE SCALE GENOMIC DNA]</scope>
    <source>
        <strain evidence="2">cv. Niubang</strain>
    </source>
</reference>